<dbReference type="Pfam" id="PF11195">
    <property type="entry name" value="Tad2-like"/>
    <property type="match status" value="2"/>
</dbReference>
<reference evidence="2 3" key="2">
    <citation type="submission" date="2010-03" db="EMBL/GenBank/DDBJ databases">
        <authorList>
            <person name="Pajon A."/>
        </authorList>
    </citation>
    <scope>NUCLEOTIDE SEQUENCE [LARGE SCALE GENOMIC DNA]</scope>
    <source>
        <strain evidence="2 3">SSC/2</strain>
    </source>
</reference>
<evidence type="ECO:0000313" key="2">
    <source>
        <dbReference type="EMBL" id="CBL38455.1"/>
    </source>
</evidence>
<name>D4N0R0_ANAHA</name>
<feature type="domain" description="Thoeris anti-defense 2-like" evidence="1">
    <location>
        <begin position="89"/>
        <end position="167"/>
    </location>
</feature>
<reference evidence="2 3" key="1">
    <citation type="submission" date="2010-03" db="EMBL/GenBank/DDBJ databases">
        <title>The genome sequence of Clostridiales sp. SSC/2.</title>
        <authorList>
            <consortium name="metaHIT consortium -- http://www.metahit.eu/"/>
            <person name="Pajon A."/>
            <person name="Turner K."/>
            <person name="Parkhill J."/>
            <person name="Duncan S."/>
            <person name="Flint H."/>
        </authorList>
    </citation>
    <scope>NUCLEOTIDE SEQUENCE [LARGE SCALE GENOMIC DNA]</scope>
    <source>
        <strain evidence="2 3">SSC/2</strain>
    </source>
</reference>
<organism evidence="2 3">
    <name type="scientific">Anaerostipes hadrus</name>
    <dbReference type="NCBI Taxonomy" id="649756"/>
    <lineage>
        <taxon>Bacteria</taxon>
        <taxon>Bacillati</taxon>
        <taxon>Bacillota</taxon>
        <taxon>Clostridia</taxon>
        <taxon>Lachnospirales</taxon>
        <taxon>Lachnospiraceae</taxon>
        <taxon>Anaerostipes</taxon>
    </lineage>
</organism>
<accession>D4N0R0</accession>
<dbReference type="PATRIC" id="fig|245018.3.peg.1816"/>
<evidence type="ECO:0000259" key="1">
    <source>
        <dbReference type="Pfam" id="PF11195"/>
    </source>
</evidence>
<sequence length="170" mass="19211">MNFKDAFKAMKKGRMAKRPSWGGYWYWDVEKKTIMMQCRTKDDGEKGDLLDIRETQAVEYTMSNILSDDWMIVDETNCPVLGGEATFGFGDAIKYMKRGLKVKRKGWNGKDQYIQLAICVSYTAADGTIVNCNHNDIGNKAIAFIGTSGVQMGWLASQADMLAEDWMFAE</sequence>
<dbReference type="EMBL" id="FP929061">
    <property type="protein sequence ID" value="CBL38455.1"/>
    <property type="molecule type" value="Genomic_DNA"/>
</dbReference>
<gene>
    <name evidence="2" type="ORF">CL2_15140</name>
</gene>
<feature type="domain" description="Thoeris anti-defense 2-like" evidence="1">
    <location>
        <begin position="1"/>
        <end position="73"/>
    </location>
</feature>
<dbReference type="Proteomes" id="UP000008960">
    <property type="component" value="Chromosome"/>
</dbReference>
<dbReference type="RefSeq" id="WP_015530487.1">
    <property type="nucleotide sequence ID" value="NC_021016.1"/>
</dbReference>
<proteinExistence type="predicted"/>
<dbReference type="KEGG" id="bprl:CL2_15140"/>
<dbReference type="AlphaFoldDB" id="D4N0R0"/>
<protein>
    <recommendedName>
        <fullName evidence="1">Thoeris anti-defense 2-like domain-containing protein</fullName>
    </recommendedName>
</protein>
<evidence type="ECO:0000313" key="3">
    <source>
        <dbReference type="Proteomes" id="UP000008960"/>
    </source>
</evidence>
<dbReference type="InterPro" id="IPR021361">
    <property type="entry name" value="Tad2-like_dom"/>
</dbReference>